<dbReference type="InterPro" id="IPR036390">
    <property type="entry name" value="WH_DNA-bd_sf"/>
</dbReference>
<dbReference type="HOGENOM" id="CLU_083287_12_3_9"/>
<dbReference type="STRING" id="646529.Desaci_4675"/>
<dbReference type="AlphaFoldDB" id="I4DCI5"/>
<proteinExistence type="predicted"/>
<dbReference type="Gene3D" id="1.10.10.10">
    <property type="entry name" value="Winged helix-like DNA-binding domain superfamily/Winged helix DNA-binding domain"/>
    <property type="match status" value="1"/>
</dbReference>
<dbReference type="PANTHER" id="PTHR33164:SF101">
    <property type="entry name" value="TRANSCRIPTIONAL REPRESSOR MPRA"/>
    <property type="match status" value="1"/>
</dbReference>
<reference evidence="2 3" key="1">
    <citation type="journal article" date="2012" name="J. Bacteriol.">
        <title>Complete genome sequences of Desulfosporosinus orientis DSM765T, Desulfosporosinus youngiae DSM17734T, Desulfosporosinus meridiei DSM13257T, and Desulfosporosinus acidiphilus DSM22704T.</title>
        <authorList>
            <person name="Pester M."/>
            <person name="Brambilla E."/>
            <person name="Alazard D."/>
            <person name="Rattei T."/>
            <person name="Weinmaier T."/>
            <person name="Han J."/>
            <person name="Lucas S."/>
            <person name="Lapidus A."/>
            <person name="Cheng J.F."/>
            <person name="Goodwin L."/>
            <person name="Pitluck S."/>
            <person name="Peters L."/>
            <person name="Ovchinnikova G."/>
            <person name="Teshima H."/>
            <person name="Detter J.C."/>
            <person name="Han C.S."/>
            <person name="Tapia R."/>
            <person name="Land M.L."/>
            <person name="Hauser L."/>
            <person name="Kyrpides N.C."/>
            <person name="Ivanova N.N."/>
            <person name="Pagani I."/>
            <person name="Huntmann M."/>
            <person name="Wei C.L."/>
            <person name="Davenport K.W."/>
            <person name="Daligault H."/>
            <person name="Chain P.S."/>
            <person name="Chen A."/>
            <person name="Mavromatis K."/>
            <person name="Markowitz V."/>
            <person name="Szeto E."/>
            <person name="Mikhailova N."/>
            <person name="Pati A."/>
            <person name="Wagner M."/>
            <person name="Woyke T."/>
            <person name="Ollivier B."/>
            <person name="Klenk H.P."/>
            <person name="Spring S."/>
            <person name="Loy A."/>
        </authorList>
    </citation>
    <scope>NUCLEOTIDE SEQUENCE [LARGE SCALE GENOMIC DNA]</scope>
    <source>
        <strain evidence="3">DSM 22704 / JCM 16185 / SJ4</strain>
    </source>
</reference>
<feature type="domain" description="HTH marR-type" evidence="1">
    <location>
        <begin position="6"/>
        <end position="143"/>
    </location>
</feature>
<evidence type="ECO:0000259" key="1">
    <source>
        <dbReference type="PROSITE" id="PS50995"/>
    </source>
</evidence>
<dbReference type="InterPro" id="IPR036388">
    <property type="entry name" value="WH-like_DNA-bd_sf"/>
</dbReference>
<dbReference type="InterPro" id="IPR039422">
    <property type="entry name" value="MarR/SlyA-like"/>
</dbReference>
<dbReference type="eggNOG" id="COG1846">
    <property type="taxonomic scope" value="Bacteria"/>
</dbReference>
<dbReference type="PANTHER" id="PTHR33164">
    <property type="entry name" value="TRANSCRIPTIONAL REGULATOR, MARR FAMILY"/>
    <property type="match status" value="1"/>
</dbReference>
<dbReference type="GO" id="GO:0006950">
    <property type="term" value="P:response to stress"/>
    <property type="evidence" value="ECO:0007669"/>
    <property type="project" value="TreeGrafter"/>
</dbReference>
<dbReference type="RefSeq" id="WP_014829489.1">
    <property type="nucleotide sequence ID" value="NC_018068.1"/>
</dbReference>
<dbReference type="EMBL" id="CP003639">
    <property type="protein sequence ID" value="AFM43509.1"/>
    <property type="molecule type" value="Genomic_DNA"/>
</dbReference>
<evidence type="ECO:0000313" key="3">
    <source>
        <dbReference type="Proteomes" id="UP000002892"/>
    </source>
</evidence>
<dbReference type="OrthoDB" id="163346at2"/>
<dbReference type="PRINTS" id="PR00598">
    <property type="entry name" value="HTHMARR"/>
</dbReference>
<dbReference type="Proteomes" id="UP000002892">
    <property type="component" value="Chromosome"/>
</dbReference>
<dbReference type="PROSITE" id="PS50995">
    <property type="entry name" value="HTH_MARR_2"/>
    <property type="match status" value="1"/>
</dbReference>
<dbReference type="KEGG" id="dai:Desaci_4675"/>
<name>I4DCI5_DESAJ</name>
<dbReference type="GO" id="GO:0003700">
    <property type="term" value="F:DNA-binding transcription factor activity"/>
    <property type="evidence" value="ECO:0007669"/>
    <property type="project" value="InterPro"/>
</dbReference>
<protein>
    <submittedName>
        <fullName evidence="2">Transcriptional regulator</fullName>
    </submittedName>
</protein>
<dbReference type="SMART" id="SM00347">
    <property type="entry name" value="HTH_MARR"/>
    <property type="match status" value="1"/>
</dbReference>
<dbReference type="InterPro" id="IPR000835">
    <property type="entry name" value="HTH_MarR-typ"/>
</dbReference>
<dbReference type="SUPFAM" id="SSF46785">
    <property type="entry name" value="Winged helix' DNA-binding domain"/>
    <property type="match status" value="1"/>
</dbReference>
<dbReference type="Pfam" id="PF01047">
    <property type="entry name" value="MarR"/>
    <property type="match status" value="1"/>
</dbReference>
<organism evidence="2 3">
    <name type="scientific">Desulfosporosinus acidiphilus (strain DSM 22704 / JCM 16185 / SJ4)</name>
    <dbReference type="NCBI Taxonomy" id="646529"/>
    <lineage>
        <taxon>Bacteria</taxon>
        <taxon>Bacillati</taxon>
        <taxon>Bacillota</taxon>
        <taxon>Clostridia</taxon>
        <taxon>Eubacteriales</taxon>
        <taxon>Desulfitobacteriaceae</taxon>
        <taxon>Desulfosporosinus</taxon>
    </lineage>
</organism>
<gene>
    <name evidence="2" type="ordered locus">Desaci_4675</name>
</gene>
<evidence type="ECO:0000313" key="2">
    <source>
        <dbReference type="EMBL" id="AFM43509.1"/>
    </source>
</evidence>
<sequence length="152" mass="17448">MKNDETEALVQEMDRTMTQFRRIGGQVRSSHAIRPSEFTLLHNIILCTETDPRGIKVSDLSFQLQITPAGVTHIINSLEERGYLERLAEPTDRRVVLVRATQKGKEIIEAMRSDHFCFLKGLTDYLGEHDSKELIRILSSVLNYLKNRGTDY</sequence>
<keyword evidence="3" id="KW-1185">Reference proteome</keyword>
<accession>I4DCI5</accession>